<proteinExistence type="predicted"/>
<protein>
    <submittedName>
        <fullName evidence="1">Uncharacterized protein</fullName>
    </submittedName>
</protein>
<reference evidence="1" key="1">
    <citation type="submission" date="2021-03" db="EMBL/GenBank/DDBJ databases">
        <title>Draft genome sequence of rust myrtle Austropuccinia psidii MF-1, a brazilian biotype.</title>
        <authorList>
            <person name="Quecine M.C."/>
            <person name="Pachon D.M.R."/>
            <person name="Bonatelli M.L."/>
            <person name="Correr F.H."/>
            <person name="Franceschini L.M."/>
            <person name="Leite T.F."/>
            <person name="Margarido G.R.A."/>
            <person name="Almeida C.A."/>
            <person name="Ferrarezi J.A."/>
            <person name="Labate C.A."/>
        </authorList>
    </citation>
    <scope>NUCLEOTIDE SEQUENCE</scope>
    <source>
        <strain evidence="1">MF-1</strain>
    </source>
</reference>
<comment type="caution">
    <text evidence="1">The sequence shown here is derived from an EMBL/GenBank/DDBJ whole genome shotgun (WGS) entry which is preliminary data.</text>
</comment>
<keyword evidence="2" id="KW-1185">Reference proteome</keyword>
<sequence length="161" mass="18602">MRLNGCKLHKPWRTYKKKYVDTVEWKNSTGSGNDINKRGSLHDELERGCPFFEHMDRIFSDKQKVAESHVLDTMIYDSLSIYLEGNNSTYQDSDVEIVYQDQNKTNSHFTKDGGFSESPELEYLDHYNVNANNKPCPDQVMTHNNLKNTLSDGSTIEKKSL</sequence>
<dbReference type="OrthoDB" id="2507256at2759"/>
<evidence type="ECO:0000313" key="1">
    <source>
        <dbReference type="EMBL" id="MBW0470666.1"/>
    </source>
</evidence>
<accession>A0A9Q3GKC8</accession>
<dbReference type="AlphaFoldDB" id="A0A9Q3GKC8"/>
<evidence type="ECO:0000313" key="2">
    <source>
        <dbReference type="Proteomes" id="UP000765509"/>
    </source>
</evidence>
<name>A0A9Q3GKC8_9BASI</name>
<dbReference type="Proteomes" id="UP000765509">
    <property type="component" value="Unassembled WGS sequence"/>
</dbReference>
<organism evidence="1 2">
    <name type="scientific">Austropuccinia psidii MF-1</name>
    <dbReference type="NCBI Taxonomy" id="1389203"/>
    <lineage>
        <taxon>Eukaryota</taxon>
        <taxon>Fungi</taxon>
        <taxon>Dikarya</taxon>
        <taxon>Basidiomycota</taxon>
        <taxon>Pucciniomycotina</taxon>
        <taxon>Pucciniomycetes</taxon>
        <taxon>Pucciniales</taxon>
        <taxon>Sphaerophragmiaceae</taxon>
        <taxon>Austropuccinia</taxon>
    </lineage>
</organism>
<gene>
    <name evidence="1" type="ORF">O181_010381</name>
</gene>
<dbReference type="EMBL" id="AVOT02002511">
    <property type="protein sequence ID" value="MBW0470666.1"/>
    <property type="molecule type" value="Genomic_DNA"/>
</dbReference>